<organism evidence="2 3">
    <name type="scientific">Tricholomella constricta</name>
    <dbReference type="NCBI Taxonomy" id="117010"/>
    <lineage>
        <taxon>Eukaryota</taxon>
        <taxon>Fungi</taxon>
        <taxon>Dikarya</taxon>
        <taxon>Basidiomycota</taxon>
        <taxon>Agaricomycotina</taxon>
        <taxon>Agaricomycetes</taxon>
        <taxon>Agaricomycetidae</taxon>
        <taxon>Agaricales</taxon>
        <taxon>Tricholomatineae</taxon>
        <taxon>Lyophyllaceae</taxon>
        <taxon>Tricholomella</taxon>
    </lineage>
</organism>
<dbReference type="GO" id="GO:0050660">
    <property type="term" value="F:flavin adenine dinucleotide binding"/>
    <property type="evidence" value="ECO:0007669"/>
    <property type="project" value="TreeGrafter"/>
</dbReference>
<sequence>MSAEDTQTIASEWLQTYGDSLQTANIESVLASFLPSGWLRDVLTFTWNNRALEGREKIASYLRDTLSAAKVSDVKLDSRKHLSPQQSSLDPEWISGGFTFTTVIAIGQGYFHLAKDEYGAWKAQIVFMTMKDLKGHEEMGPEAGIYEGHTLAWSDVHQSRKLKIEQDPYVIIVGAGQTGLNVAARFHQMSIPSIVLETNARVGDNWRKRYPTLSLHTPRTHHSLLYQPYPQNWPIFTPRDKLADWLEQYAKSQDLVVWTNSRPLPIPTYDFNTKRWTVVVDKDGTHVTLHPAHIVLATGTLGKPRYPDMIDKETFRNTILHACEYAGGRPFSGKRVVVVGAGNTAADICQDLVVQGAQSVTMVQRSSTCVIAASSVASVTNAWPEGVPQDVADLKFMSCPLLLLKRMLGSREKEAWAREQGMHEGLTKAGLKLNMGSDGAGLALLLFERFGGK</sequence>
<dbReference type="GO" id="GO:0004497">
    <property type="term" value="F:monooxygenase activity"/>
    <property type="evidence" value="ECO:0007669"/>
    <property type="project" value="TreeGrafter"/>
</dbReference>
<dbReference type="InterPro" id="IPR036188">
    <property type="entry name" value="FAD/NAD-bd_sf"/>
</dbReference>
<dbReference type="PRINTS" id="PR00411">
    <property type="entry name" value="PNDRDTASEI"/>
</dbReference>
<dbReference type="Pfam" id="PF13738">
    <property type="entry name" value="Pyr_redox_3"/>
    <property type="match status" value="1"/>
</dbReference>
<evidence type="ECO:0000256" key="1">
    <source>
        <dbReference type="ARBA" id="ARBA00023002"/>
    </source>
</evidence>
<dbReference type="AlphaFoldDB" id="A0A8H5MC45"/>
<keyword evidence="1" id="KW-0560">Oxidoreductase</keyword>
<keyword evidence="3" id="KW-1185">Reference proteome</keyword>
<evidence type="ECO:0008006" key="4">
    <source>
        <dbReference type="Google" id="ProtNLM"/>
    </source>
</evidence>
<dbReference type="SUPFAM" id="SSF51905">
    <property type="entry name" value="FAD/NAD(P)-binding domain"/>
    <property type="match status" value="1"/>
</dbReference>
<dbReference type="OrthoDB" id="74360at2759"/>
<dbReference type="PANTHER" id="PTHR43539:SF68">
    <property type="entry name" value="FLAVIN-BINDING MONOOXYGENASE-LIKE PROTEIN (AFU_ORTHOLOGUE AFUA_4G09220)"/>
    <property type="match status" value="1"/>
</dbReference>
<name>A0A8H5MC45_9AGAR</name>
<accession>A0A8H5MC45</accession>
<reference evidence="2 3" key="1">
    <citation type="journal article" date="2020" name="ISME J.">
        <title>Uncovering the hidden diversity of litter-decomposition mechanisms in mushroom-forming fungi.</title>
        <authorList>
            <person name="Floudas D."/>
            <person name="Bentzer J."/>
            <person name="Ahren D."/>
            <person name="Johansson T."/>
            <person name="Persson P."/>
            <person name="Tunlid A."/>
        </authorList>
    </citation>
    <scope>NUCLEOTIDE SEQUENCE [LARGE SCALE GENOMIC DNA]</scope>
    <source>
        <strain evidence="2 3">CBS 661.87</strain>
    </source>
</reference>
<dbReference type="EMBL" id="JAACJP010000001">
    <property type="protein sequence ID" value="KAF5388434.1"/>
    <property type="molecule type" value="Genomic_DNA"/>
</dbReference>
<evidence type="ECO:0000313" key="2">
    <source>
        <dbReference type="EMBL" id="KAF5388434.1"/>
    </source>
</evidence>
<dbReference type="PANTHER" id="PTHR43539">
    <property type="entry name" value="FLAVIN-BINDING MONOOXYGENASE-LIKE PROTEIN (AFU_ORTHOLOGUE AFUA_4G09220)"/>
    <property type="match status" value="1"/>
</dbReference>
<protein>
    <recommendedName>
        <fullName evidence="4">FAD/NAD(P)-binding domain-containing protein</fullName>
    </recommendedName>
</protein>
<evidence type="ECO:0000313" key="3">
    <source>
        <dbReference type="Proteomes" id="UP000565441"/>
    </source>
</evidence>
<dbReference type="InterPro" id="IPR050982">
    <property type="entry name" value="Auxin_biosynth/cation_transpt"/>
</dbReference>
<gene>
    <name evidence="2" type="ORF">D9615_000675</name>
</gene>
<dbReference type="Proteomes" id="UP000565441">
    <property type="component" value="Unassembled WGS sequence"/>
</dbReference>
<comment type="caution">
    <text evidence="2">The sequence shown here is derived from an EMBL/GenBank/DDBJ whole genome shotgun (WGS) entry which is preliminary data.</text>
</comment>
<proteinExistence type="predicted"/>
<dbReference type="Gene3D" id="3.50.50.60">
    <property type="entry name" value="FAD/NAD(P)-binding domain"/>
    <property type="match status" value="1"/>
</dbReference>